<dbReference type="OrthoDB" id="418595at2759"/>
<feature type="transmembrane region" description="Helical" evidence="6">
    <location>
        <begin position="121"/>
        <end position="143"/>
    </location>
</feature>
<evidence type="ECO:0000256" key="5">
    <source>
        <dbReference type="ARBA" id="ARBA00023136"/>
    </source>
</evidence>
<reference evidence="8 9" key="1">
    <citation type="submission" date="2016-08" db="EMBL/GenBank/DDBJ databases">
        <title>A Parts List for Fungal Cellulosomes Revealed by Comparative Genomics.</title>
        <authorList>
            <consortium name="DOE Joint Genome Institute"/>
            <person name="Haitjema C.H."/>
            <person name="Gilmore S.P."/>
            <person name="Henske J.K."/>
            <person name="Solomon K.V."/>
            <person name="De Groot R."/>
            <person name="Kuo A."/>
            <person name="Mondo S.J."/>
            <person name="Salamov A.A."/>
            <person name="Labutti K."/>
            <person name="Zhao Z."/>
            <person name="Chiniquy J."/>
            <person name="Barry K."/>
            <person name="Brewer H.M."/>
            <person name="Purvine S.O."/>
            <person name="Wright A.T."/>
            <person name="Boxma B."/>
            <person name="Van Alen T."/>
            <person name="Hackstein J.H."/>
            <person name="Baker S.E."/>
            <person name="Grigoriev I.V."/>
            <person name="O'Malley M.A."/>
        </authorList>
    </citation>
    <scope>NUCLEOTIDE SEQUENCE [LARGE SCALE GENOMIC DNA]</scope>
    <source>
        <strain evidence="8 9">S4</strain>
    </source>
</reference>
<evidence type="ECO:0000256" key="3">
    <source>
        <dbReference type="ARBA" id="ARBA00022824"/>
    </source>
</evidence>
<accession>A0A1Y1VV26</accession>
<feature type="domain" description="Peptidase S54 rhomboid" evidence="7">
    <location>
        <begin position="119"/>
        <end position="255"/>
    </location>
</feature>
<evidence type="ECO:0000256" key="4">
    <source>
        <dbReference type="ARBA" id="ARBA00022989"/>
    </source>
</evidence>
<gene>
    <name evidence="8" type="ORF">BCR32DRAFT_212221</name>
</gene>
<evidence type="ECO:0000256" key="1">
    <source>
        <dbReference type="ARBA" id="ARBA00004477"/>
    </source>
</evidence>
<evidence type="ECO:0000256" key="6">
    <source>
        <dbReference type="SAM" id="Phobius"/>
    </source>
</evidence>
<dbReference type="Gene3D" id="1.20.1540.10">
    <property type="entry name" value="Rhomboid-like"/>
    <property type="match status" value="1"/>
</dbReference>
<evidence type="ECO:0000259" key="7">
    <source>
        <dbReference type="Pfam" id="PF01694"/>
    </source>
</evidence>
<keyword evidence="2 6" id="KW-0812">Transmembrane</keyword>
<evidence type="ECO:0000256" key="2">
    <source>
        <dbReference type="ARBA" id="ARBA00022692"/>
    </source>
</evidence>
<dbReference type="SUPFAM" id="SSF144091">
    <property type="entry name" value="Rhomboid-like"/>
    <property type="match status" value="1"/>
</dbReference>
<dbReference type="Pfam" id="PF01694">
    <property type="entry name" value="Rhomboid"/>
    <property type="match status" value="1"/>
</dbReference>
<comment type="subcellular location">
    <subcellularLocation>
        <location evidence="1">Endoplasmic reticulum membrane</location>
        <topology evidence="1">Multi-pass membrane protein</topology>
    </subcellularLocation>
</comment>
<sequence>MKQYQPYFMYIMTCLQLLMMLISIYKYYLVTGNFVAPLNENIMLGPDSGALIQLGARFLPCMKKTNYTLMECPPSIKGSINPVAFPLDENRSGTLLTNPSYCSLADICSFGLKKDETPNQWFRFVTPIFLHGGIFHLVFNLAFQIRTGFQMEKDFGTWRIMIIYLASGIFGFAFGASYSGISSSVGCSGSLYGLLACLLLDLIQSWKLIIEPWKELIKMLTVVFFSLGIGLIPYIDNFAHVGGFITGILTGLIFMPTIIFSKRDLKIKRILMIISIFITTFIFIWVFRQFYVTSSECKWCHYINCLPIKKGWCKNYEASTN</sequence>
<dbReference type="STRING" id="1754192.A0A1Y1VV26"/>
<reference evidence="8 9" key="2">
    <citation type="submission" date="2016-08" db="EMBL/GenBank/DDBJ databases">
        <title>Pervasive Adenine N6-methylation of Active Genes in Fungi.</title>
        <authorList>
            <consortium name="DOE Joint Genome Institute"/>
            <person name="Mondo S.J."/>
            <person name="Dannebaum R.O."/>
            <person name="Kuo R.C."/>
            <person name="Labutti K."/>
            <person name="Haridas S."/>
            <person name="Kuo A."/>
            <person name="Salamov A."/>
            <person name="Ahrendt S.R."/>
            <person name="Lipzen A."/>
            <person name="Sullivan W."/>
            <person name="Andreopoulos W.B."/>
            <person name="Clum A."/>
            <person name="Lindquist E."/>
            <person name="Daum C."/>
            <person name="Ramamoorthy G.K."/>
            <person name="Gryganskyi A."/>
            <person name="Culley D."/>
            <person name="Magnuson J.K."/>
            <person name="James T.Y."/>
            <person name="O'Malley M.A."/>
            <person name="Stajich J.E."/>
            <person name="Spatafora J.W."/>
            <person name="Visel A."/>
            <person name="Grigoriev I.V."/>
        </authorList>
    </citation>
    <scope>NUCLEOTIDE SEQUENCE [LARGE SCALE GENOMIC DNA]</scope>
    <source>
        <strain evidence="8 9">S4</strain>
    </source>
</reference>
<dbReference type="PANTHER" id="PTHR45965">
    <property type="entry name" value="INACTIVE RHOMBOID PROTEIN"/>
    <property type="match status" value="1"/>
</dbReference>
<dbReference type="GO" id="GO:0004252">
    <property type="term" value="F:serine-type endopeptidase activity"/>
    <property type="evidence" value="ECO:0007669"/>
    <property type="project" value="InterPro"/>
</dbReference>
<feature type="transmembrane region" description="Helical" evidence="6">
    <location>
        <begin position="241"/>
        <end position="259"/>
    </location>
</feature>
<feature type="transmembrane region" description="Helical" evidence="6">
    <location>
        <begin position="7"/>
        <end position="28"/>
    </location>
</feature>
<feature type="transmembrane region" description="Helical" evidence="6">
    <location>
        <begin position="215"/>
        <end position="235"/>
    </location>
</feature>
<feature type="transmembrane region" description="Helical" evidence="6">
    <location>
        <begin position="155"/>
        <end position="175"/>
    </location>
</feature>
<dbReference type="AlphaFoldDB" id="A0A1Y1VV26"/>
<feature type="transmembrane region" description="Helical" evidence="6">
    <location>
        <begin position="181"/>
        <end position="203"/>
    </location>
</feature>
<name>A0A1Y1VV26_9FUNG</name>
<organism evidence="8 9">
    <name type="scientific">Anaeromyces robustus</name>
    <dbReference type="NCBI Taxonomy" id="1754192"/>
    <lineage>
        <taxon>Eukaryota</taxon>
        <taxon>Fungi</taxon>
        <taxon>Fungi incertae sedis</taxon>
        <taxon>Chytridiomycota</taxon>
        <taxon>Chytridiomycota incertae sedis</taxon>
        <taxon>Neocallimastigomycetes</taxon>
        <taxon>Neocallimastigales</taxon>
        <taxon>Neocallimastigaceae</taxon>
        <taxon>Anaeromyces</taxon>
    </lineage>
</organism>
<dbReference type="Proteomes" id="UP000193944">
    <property type="component" value="Unassembled WGS sequence"/>
</dbReference>
<dbReference type="InterPro" id="IPR035952">
    <property type="entry name" value="Rhomboid-like_sf"/>
</dbReference>
<dbReference type="PANTHER" id="PTHR45965:SF3">
    <property type="entry name" value="INACTIVE RHOMBOID PROTEIN 1"/>
    <property type="match status" value="1"/>
</dbReference>
<evidence type="ECO:0000313" key="9">
    <source>
        <dbReference type="Proteomes" id="UP000193944"/>
    </source>
</evidence>
<keyword evidence="4 6" id="KW-1133">Transmembrane helix</keyword>
<protein>
    <submittedName>
        <fullName evidence="8">Rhomboid-domain-containing protein</fullName>
    </submittedName>
</protein>
<dbReference type="GO" id="GO:0050708">
    <property type="term" value="P:regulation of protein secretion"/>
    <property type="evidence" value="ECO:0007669"/>
    <property type="project" value="TreeGrafter"/>
</dbReference>
<keyword evidence="5 6" id="KW-0472">Membrane</keyword>
<dbReference type="GO" id="GO:0042058">
    <property type="term" value="P:regulation of epidermal growth factor receptor signaling pathway"/>
    <property type="evidence" value="ECO:0007669"/>
    <property type="project" value="TreeGrafter"/>
</dbReference>
<proteinExistence type="predicted"/>
<comment type="caution">
    <text evidence="8">The sequence shown here is derived from an EMBL/GenBank/DDBJ whole genome shotgun (WGS) entry which is preliminary data.</text>
</comment>
<keyword evidence="3" id="KW-0256">Endoplasmic reticulum</keyword>
<dbReference type="GO" id="GO:0005789">
    <property type="term" value="C:endoplasmic reticulum membrane"/>
    <property type="evidence" value="ECO:0007669"/>
    <property type="project" value="UniProtKB-SubCell"/>
</dbReference>
<dbReference type="InterPro" id="IPR022764">
    <property type="entry name" value="Peptidase_S54_rhomboid_dom"/>
</dbReference>
<feature type="transmembrane region" description="Helical" evidence="6">
    <location>
        <begin position="271"/>
        <end position="291"/>
    </location>
</feature>
<evidence type="ECO:0000313" key="8">
    <source>
        <dbReference type="EMBL" id="ORX65043.1"/>
    </source>
</evidence>
<dbReference type="EMBL" id="MCFG01000482">
    <property type="protein sequence ID" value="ORX65043.1"/>
    <property type="molecule type" value="Genomic_DNA"/>
</dbReference>
<dbReference type="InterPro" id="IPR051512">
    <property type="entry name" value="Inactive_Rhomboid"/>
</dbReference>
<keyword evidence="9" id="KW-1185">Reference proteome</keyword>